<protein>
    <submittedName>
        <fullName evidence="2">Uncharacterized protein</fullName>
    </submittedName>
</protein>
<dbReference type="OMA" id="NMRKRMP"/>
<dbReference type="PANTHER" id="PTHR31025:SF19">
    <property type="entry name" value="SI:CH73-42K18.1-RELATED"/>
    <property type="match status" value="1"/>
</dbReference>
<proteinExistence type="predicted"/>
<name>A0A9J8D3G6_CYPCA</name>
<dbReference type="AlphaFoldDB" id="A0A9J8D3G6"/>
<feature type="region of interest" description="Disordered" evidence="1">
    <location>
        <begin position="190"/>
        <end position="223"/>
    </location>
</feature>
<dbReference type="Proteomes" id="UP001108240">
    <property type="component" value="Unplaced"/>
</dbReference>
<keyword evidence="3" id="KW-1185">Reference proteome</keyword>
<evidence type="ECO:0000313" key="3">
    <source>
        <dbReference type="Proteomes" id="UP001108240"/>
    </source>
</evidence>
<evidence type="ECO:0000256" key="1">
    <source>
        <dbReference type="SAM" id="MobiDB-lite"/>
    </source>
</evidence>
<dbReference type="PANTHER" id="PTHR31025">
    <property type="entry name" value="SI:CH211-196P9.1-RELATED"/>
    <property type="match status" value="1"/>
</dbReference>
<dbReference type="Ensembl" id="ENSCCRT00000146577.1">
    <property type="protein sequence ID" value="ENSCCRP00000171865.1"/>
    <property type="gene ID" value="ENSCCRG00000065259.1"/>
</dbReference>
<dbReference type="GeneTree" id="ENSGT00950000182912"/>
<sequence length="468" mass="53104">MVKQVSLVFCNLTSVTDLPKDKATLKILFSPSDKFSDSSLDIAVLPVSQSPSTSTQISSCISEIKQSRSHPWPAVFTIPNFSYDVELRLKHGNEAYSTDGTLLTMSRDMQTEILDKLAEAVFAYKAYPDKEEIKSVAVALVEKHPCLKERGSAAGWYGWKLSLTWKMGNYRSKLRDAGCKELKVNSAKRGLEGLQGQRNKVKKPKRSETNFLPDHPSGKDQKTLEHERELMCQEMKKRNPDMSFVNTAMSSTYSLWRQEIVENEPPVYEMKKRWPAIFCERQISAEFNRLMSLDLSKSFYEGLDRNLPKLLCLYRSKRCAGIAEMRTIMDSLDKNASNQRKRVAVLQGLPWFMHENPSQFIKICEHTDSEEEMIRGMTLGIITVVEDVTDPIPCDSDVALVIEEAVVLRGLGDIPNAYVNMMGLLYALNINYPKNLKYTFEVIQRLLMNIGADTCSARVHSLKNTLLS</sequence>
<organism evidence="2 3">
    <name type="scientific">Cyprinus carpio carpio</name>
    <dbReference type="NCBI Taxonomy" id="630221"/>
    <lineage>
        <taxon>Eukaryota</taxon>
        <taxon>Metazoa</taxon>
        <taxon>Chordata</taxon>
        <taxon>Craniata</taxon>
        <taxon>Vertebrata</taxon>
        <taxon>Euteleostomi</taxon>
        <taxon>Actinopterygii</taxon>
        <taxon>Neopterygii</taxon>
        <taxon>Teleostei</taxon>
        <taxon>Ostariophysi</taxon>
        <taxon>Cypriniformes</taxon>
        <taxon>Cyprinidae</taxon>
        <taxon>Cyprininae</taxon>
        <taxon>Cyprinus</taxon>
    </lineage>
</organism>
<reference evidence="2" key="1">
    <citation type="submission" date="2025-08" db="UniProtKB">
        <authorList>
            <consortium name="Ensembl"/>
        </authorList>
    </citation>
    <scope>IDENTIFICATION</scope>
</reference>
<accession>A0A9J8D3G6</accession>
<reference evidence="2" key="2">
    <citation type="submission" date="2025-09" db="UniProtKB">
        <authorList>
            <consortium name="Ensembl"/>
        </authorList>
    </citation>
    <scope>IDENTIFICATION</scope>
</reference>
<evidence type="ECO:0000313" key="2">
    <source>
        <dbReference type="Ensembl" id="ENSCCRP00000171865.1"/>
    </source>
</evidence>